<feature type="transmembrane region" description="Helical" evidence="12">
    <location>
        <begin position="350"/>
        <end position="370"/>
    </location>
</feature>
<gene>
    <name evidence="13" type="ORF">NKR23_g1942</name>
</gene>
<comment type="caution">
    <text evidence="13">The sequence shown here is derived from an EMBL/GenBank/DDBJ whole genome shotgun (WGS) entry which is preliminary data.</text>
</comment>
<evidence type="ECO:0000256" key="8">
    <source>
        <dbReference type="ARBA" id="ARBA00023065"/>
    </source>
</evidence>
<dbReference type="CDD" id="cd17487">
    <property type="entry name" value="MFS_MFSD5_like"/>
    <property type="match status" value="1"/>
</dbReference>
<comment type="subcellular location">
    <subcellularLocation>
        <location evidence="2">Cell membrane</location>
        <topology evidence="2">Multi-pass membrane protein</topology>
    </subcellularLocation>
</comment>
<evidence type="ECO:0000256" key="11">
    <source>
        <dbReference type="ARBA" id="ARBA00032555"/>
    </source>
</evidence>
<comment type="function">
    <text evidence="1">Mediates high-affinity intracellular uptake of the rare oligo-element molybdenum.</text>
</comment>
<feature type="transmembrane region" description="Helical" evidence="12">
    <location>
        <begin position="376"/>
        <end position="397"/>
    </location>
</feature>
<name>A0AA38VVM3_9PEZI</name>
<organism evidence="13 14">
    <name type="scientific">Pleurostoma richardsiae</name>
    <dbReference type="NCBI Taxonomy" id="41990"/>
    <lineage>
        <taxon>Eukaryota</taxon>
        <taxon>Fungi</taxon>
        <taxon>Dikarya</taxon>
        <taxon>Ascomycota</taxon>
        <taxon>Pezizomycotina</taxon>
        <taxon>Sordariomycetes</taxon>
        <taxon>Sordariomycetidae</taxon>
        <taxon>Calosphaeriales</taxon>
        <taxon>Pleurostomataceae</taxon>
        <taxon>Pleurostoma</taxon>
    </lineage>
</organism>
<dbReference type="PANTHER" id="PTHR23516:SF1">
    <property type="entry name" value="MOLYBDATE-ANION TRANSPORTER"/>
    <property type="match status" value="1"/>
</dbReference>
<dbReference type="InterPro" id="IPR008509">
    <property type="entry name" value="MOT2/MFSD5"/>
</dbReference>
<dbReference type="InterPro" id="IPR036259">
    <property type="entry name" value="MFS_trans_sf"/>
</dbReference>
<dbReference type="Proteomes" id="UP001174694">
    <property type="component" value="Unassembled WGS sequence"/>
</dbReference>
<feature type="transmembrane region" description="Helical" evidence="12">
    <location>
        <begin position="272"/>
        <end position="296"/>
    </location>
</feature>
<evidence type="ECO:0000256" key="9">
    <source>
        <dbReference type="ARBA" id="ARBA00023136"/>
    </source>
</evidence>
<evidence type="ECO:0000256" key="1">
    <source>
        <dbReference type="ARBA" id="ARBA00003019"/>
    </source>
</evidence>
<dbReference type="GO" id="GO:0005886">
    <property type="term" value="C:plasma membrane"/>
    <property type="evidence" value="ECO:0007669"/>
    <property type="project" value="UniProtKB-SubCell"/>
</dbReference>
<feature type="transmembrane region" description="Helical" evidence="12">
    <location>
        <begin position="98"/>
        <end position="119"/>
    </location>
</feature>
<dbReference type="PANTHER" id="PTHR23516">
    <property type="entry name" value="SAM (S-ADENOSYL METHIONINE) TRANSPORTER"/>
    <property type="match status" value="1"/>
</dbReference>
<dbReference type="SUPFAM" id="SSF103473">
    <property type="entry name" value="MFS general substrate transporter"/>
    <property type="match status" value="1"/>
</dbReference>
<evidence type="ECO:0000256" key="6">
    <source>
        <dbReference type="ARBA" id="ARBA00022692"/>
    </source>
</evidence>
<dbReference type="EMBL" id="JANBVO010000003">
    <property type="protein sequence ID" value="KAJ9155469.1"/>
    <property type="molecule type" value="Genomic_DNA"/>
</dbReference>
<keyword evidence="14" id="KW-1185">Reference proteome</keyword>
<feature type="transmembrane region" description="Helical" evidence="12">
    <location>
        <begin position="221"/>
        <end position="239"/>
    </location>
</feature>
<evidence type="ECO:0000256" key="2">
    <source>
        <dbReference type="ARBA" id="ARBA00004651"/>
    </source>
</evidence>
<reference evidence="13" key="1">
    <citation type="submission" date="2022-07" db="EMBL/GenBank/DDBJ databases">
        <title>Fungi with potential for degradation of polypropylene.</title>
        <authorList>
            <person name="Gostincar C."/>
        </authorList>
    </citation>
    <scope>NUCLEOTIDE SEQUENCE</scope>
    <source>
        <strain evidence="13">EXF-13308</strain>
    </source>
</reference>
<evidence type="ECO:0000256" key="12">
    <source>
        <dbReference type="SAM" id="Phobius"/>
    </source>
</evidence>
<feature type="transmembrane region" description="Helical" evidence="12">
    <location>
        <begin position="126"/>
        <end position="143"/>
    </location>
</feature>
<keyword evidence="7 12" id="KW-1133">Transmembrane helix</keyword>
<evidence type="ECO:0000256" key="7">
    <source>
        <dbReference type="ARBA" id="ARBA00022989"/>
    </source>
</evidence>
<evidence type="ECO:0000313" key="14">
    <source>
        <dbReference type="Proteomes" id="UP001174694"/>
    </source>
</evidence>
<dbReference type="GO" id="GO:0015098">
    <property type="term" value="F:molybdate ion transmembrane transporter activity"/>
    <property type="evidence" value="ECO:0007669"/>
    <property type="project" value="InterPro"/>
</dbReference>
<protein>
    <recommendedName>
        <fullName evidence="3">Molybdate-anion transporter</fullName>
    </recommendedName>
    <alternativeName>
        <fullName evidence="10">Major facilitator superfamily domain-containing protein 5</fullName>
    </alternativeName>
    <alternativeName>
        <fullName evidence="11">Molybdate transporter 2 homolog</fullName>
    </alternativeName>
</protein>
<feature type="transmembrane region" description="Helical" evidence="12">
    <location>
        <begin position="65"/>
        <end position="86"/>
    </location>
</feature>
<accession>A0AA38VVM3</accession>
<keyword evidence="4" id="KW-0813">Transport</keyword>
<keyword evidence="9 12" id="KW-0472">Membrane</keyword>
<evidence type="ECO:0000256" key="5">
    <source>
        <dbReference type="ARBA" id="ARBA00022475"/>
    </source>
</evidence>
<proteinExistence type="predicted"/>
<evidence type="ECO:0000256" key="4">
    <source>
        <dbReference type="ARBA" id="ARBA00022448"/>
    </source>
</evidence>
<keyword evidence="5" id="KW-1003">Cell membrane</keyword>
<evidence type="ECO:0000256" key="3">
    <source>
        <dbReference type="ARBA" id="ARBA00021242"/>
    </source>
</evidence>
<feature type="transmembrane region" description="Helical" evidence="12">
    <location>
        <begin position="440"/>
        <end position="458"/>
    </location>
</feature>
<sequence>MPFYELNLAVFAAVNTFLVYRQYRRGGTKEKGDASECRDRADTELLGNWTDADPTALSEFQQEFFLVYGLAVAADWLQGPHIYAIYKYEKDIPEKLVAALYATGFISGGVSASFAGELADRCGRRLACLIYCGSYIVTCMSMLSNNLAVLFVGRLCGGVSTTLLFSVFEAWMITEYHNRGLDGSRLKLSSVFGYMTTLSCIIAIVSGVVGDILVAELGGRMWPFVASIVCCLAAGYLILTTWRENYGSNSPEQNSFGDVKSSIMTIITDKRILSLGVTSCFFEGAMYLFIFFWSAALKSARERRVSSGNGEEAGDLPFGLIFASFMCAMMAGSSFFSLHSGGVHTRESASFILMCCILLVSCCLSGAVLLEDEHLLFWAMCVLEACVGAYFPSMSFLKSEVVDDGVRGRVYSILRFPLNVLVVITHSLDREGDAHRNHVFMSLAAFLILAFFVVKRTFAGE</sequence>
<keyword evidence="8" id="KW-0406">Ion transport</keyword>
<feature type="transmembrane region" description="Helical" evidence="12">
    <location>
        <begin position="409"/>
        <end position="428"/>
    </location>
</feature>
<dbReference type="AlphaFoldDB" id="A0AA38VVM3"/>
<feature type="transmembrane region" description="Helical" evidence="12">
    <location>
        <begin position="316"/>
        <end position="338"/>
    </location>
</feature>
<feature type="transmembrane region" description="Helical" evidence="12">
    <location>
        <begin position="191"/>
        <end position="215"/>
    </location>
</feature>
<feature type="transmembrane region" description="Helical" evidence="12">
    <location>
        <begin position="6"/>
        <end position="23"/>
    </location>
</feature>
<feature type="transmembrane region" description="Helical" evidence="12">
    <location>
        <begin position="149"/>
        <end position="171"/>
    </location>
</feature>
<dbReference type="Gene3D" id="1.20.1250.20">
    <property type="entry name" value="MFS general substrate transporter like domains"/>
    <property type="match status" value="1"/>
</dbReference>
<evidence type="ECO:0000313" key="13">
    <source>
        <dbReference type="EMBL" id="KAJ9155469.1"/>
    </source>
</evidence>
<dbReference type="Pfam" id="PF05631">
    <property type="entry name" value="MFS_5"/>
    <property type="match status" value="1"/>
</dbReference>
<dbReference type="GO" id="GO:0006811">
    <property type="term" value="P:monoatomic ion transport"/>
    <property type="evidence" value="ECO:0007669"/>
    <property type="project" value="UniProtKB-KW"/>
</dbReference>
<keyword evidence="6 12" id="KW-0812">Transmembrane</keyword>
<evidence type="ECO:0000256" key="10">
    <source>
        <dbReference type="ARBA" id="ARBA00030646"/>
    </source>
</evidence>